<evidence type="ECO:0000313" key="3">
    <source>
        <dbReference type="Proteomes" id="UP001147747"/>
    </source>
</evidence>
<feature type="region of interest" description="Disordered" evidence="1">
    <location>
        <begin position="1"/>
        <end position="47"/>
    </location>
</feature>
<accession>A0A9X0BA85</accession>
<proteinExistence type="predicted"/>
<reference evidence="2" key="2">
    <citation type="journal article" date="2023" name="IMA Fungus">
        <title>Comparative genomic study of the Penicillium genus elucidates a diverse pangenome and 15 lateral gene transfer events.</title>
        <authorList>
            <person name="Petersen C."/>
            <person name="Sorensen T."/>
            <person name="Nielsen M.R."/>
            <person name="Sondergaard T.E."/>
            <person name="Sorensen J.L."/>
            <person name="Fitzpatrick D.A."/>
            <person name="Frisvad J.C."/>
            <person name="Nielsen K.L."/>
        </authorList>
    </citation>
    <scope>NUCLEOTIDE SEQUENCE</scope>
    <source>
        <strain evidence="2">IBT 29677</strain>
    </source>
</reference>
<evidence type="ECO:0000313" key="2">
    <source>
        <dbReference type="EMBL" id="KAJ5397561.1"/>
    </source>
</evidence>
<dbReference type="EMBL" id="JAPZBU010000006">
    <property type="protein sequence ID" value="KAJ5397561.1"/>
    <property type="molecule type" value="Genomic_DNA"/>
</dbReference>
<dbReference type="GeneID" id="81369291"/>
<reference evidence="2" key="1">
    <citation type="submission" date="2022-12" db="EMBL/GenBank/DDBJ databases">
        <authorList>
            <person name="Petersen C."/>
        </authorList>
    </citation>
    <scope>NUCLEOTIDE SEQUENCE</scope>
    <source>
        <strain evidence="2">IBT 29677</strain>
    </source>
</reference>
<organism evidence="2 3">
    <name type="scientific">Penicillium cosmopolitanum</name>
    <dbReference type="NCBI Taxonomy" id="1131564"/>
    <lineage>
        <taxon>Eukaryota</taxon>
        <taxon>Fungi</taxon>
        <taxon>Dikarya</taxon>
        <taxon>Ascomycota</taxon>
        <taxon>Pezizomycotina</taxon>
        <taxon>Eurotiomycetes</taxon>
        <taxon>Eurotiomycetidae</taxon>
        <taxon>Eurotiales</taxon>
        <taxon>Aspergillaceae</taxon>
        <taxon>Penicillium</taxon>
    </lineage>
</organism>
<dbReference type="PANTHER" id="PTHR22949:SF0">
    <property type="entry name" value="RE27538P"/>
    <property type="match status" value="1"/>
</dbReference>
<dbReference type="OrthoDB" id="5599902at2759"/>
<sequence length="286" mass="31705">MLRDSGLGAMSRHPTIATSSRMEAPATTADTDDEQSPSNEDLFGQLPGGKRRTFILVEDPQRGSRVRVKVGLDKINMDDLPDSYRKLNAVYPRTYFPVQMKDAPGASIPSNRYFRDDTDVADDDALTVGRTTVPAPSLDGERDIVVPKLSRRGHRKEVMLNDLGYRLSWSQSRVFAGRMLFLQQSSAAEPSSLRGTALPTCGANGLRRVSPEAEVCRVQTIIASTNFDRNIVDAYRNKMRSSMLAAGQDPAEIPEHFDTRRGKRRFLERAGRMGSAVQRSAEEVEG</sequence>
<dbReference type="Proteomes" id="UP001147747">
    <property type="component" value="Unassembled WGS sequence"/>
</dbReference>
<comment type="caution">
    <text evidence="2">The sequence shown here is derived from an EMBL/GenBank/DDBJ whole genome shotgun (WGS) entry which is preliminary data.</text>
</comment>
<dbReference type="PANTHER" id="PTHR22949">
    <property type="entry name" value="WHITE COLLAR 2 PROTEIN WC2"/>
    <property type="match status" value="1"/>
</dbReference>
<name>A0A9X0BA85_9EURO</name>
<protein>
    <submittedName>
        <fullName evidence="2">Uncharacterized protein</fullName>
    </submittedName>
</protein>
<dbReference type="RefSeq" id="XP_056489613.1">
    <property type="nucleotide sequence ID" value="XM_056630311.1"/>
</dbReference>
<dbReference type="AlphaFoldDB" id="A0A9X0BA85"/>
<evidence type="ECO:0000256" key="1">
    <source>
        <dbReference type="SAM" id="MobiDB-lite"/>
    </source>
</evidence>
<gene>
    <name evidence="2" type="ORF">N7509_005674</name>
</gene>
<keyword evidence="3" id="KW-1185">Reference proteome</keyword>